<accession>A0A1I8BEI7</accession>
<evidence type="ECO:0000256" key="6">
    <source>
        <dbReference type="ARBA" id="ARBA00022989"/>
    </source>
</evidence>
<evidence type="ECO:0000256" key="9">
    <source>
        <dbReference type="SAM" id="MobiDB-lite"/>
    </source>
</evidence>
<evidence type="ECO:0000256" key="3">
    <source>
        <dbReference type="ARBA" id="ARBA00021814"/>
    </source>
</evidence>
<dbReference type="GO" id="GO:0033617">
    <property type="term" value="P:mitochondrial respiratory chain complex IV assembly"/>
    <property type="evidence" value="ECO:0007669"/>
    <property type="project" value="TreeGrafter"/>
</dbReference>
<evidence type="ECO:0000256" key="5">
    <source>
        <dbReference type="ARBA" id="ARBA00022792"/>
    </source>
</evidence>
<feature type="region of interest" description="Disordered" evidence="9">
    <location>
        <begin position="67"/>
        <end position="117"/>
    </location>
</feature>
<evidence type="ECO:0000256" key="1">
    <source>
        <dbReference type="ARBA" id="ARBA00004434"/>
    </source>
</evidence>
<dbReference type="WBParaSite" id="MhA1_Contig2021.frz3.gene4">
    <property type="protein sequence ID" value="MhA1_Contig2021.frz3.gene4"/>
    <property type="gene ID" value="MhA1_Contig2021.frz3.gene4"/>
</dbReference>
<evidence type="ECO:0000256" key="7">
    <source>
        <dbReference type="ARBA" id="ARBA00023128"/>
    </source>
</evidence>
<keyword evidence="5" id="KW-0999">Mitochondrion inner membrane</keyword>
<reference evidence="12" key="1">
    <citation type="submission" date="2016-11" db="UniProtKB">
        <authorList>
            <consortium name="WormBaseParasite"/>
        </authorList>
    </citation>
    <scope>IDENTIFICATION</scope>
</reference>
<dbReference type="Pfam" id="PF14138">
    <property type="entry name" value="COX16"/>
    <property type="match status" value="1"/>
</dbReference>
<sequence>MAKDTFFRDGVTYLFMLSGLIFGVHFFQRIKFEFKNKRPTDPSVVASLDEMGLTSKKTTEQLYKEMVESTDSDNWENIRGPRPGEDNLEYKRAKEKQQKERQKQREERNKLLRESSAFKNALTRRFESDKDK</sequence>
<keyword evidence="8 10" id="KW-0472">Membrane</keyword>
<keyword evidence="4 10" id="KW-0812">Transmembrane</keyword>
<dbReference type="PANTHER" id="PTHR17130:SF14">
    <property type="entry name" value="CYTOCHROME C OXIDASE ASSEMBLY PROTEIN COX16 HOMOLOG, MITOCHONDRIAL"/>
    <property type="match status" value="1"/>
</dbReference>
<evidence type="ECO:0000313" key="12">
    <source>
        <dbReference type="WBParaSite" id="MhA1_Contig2021.frz3.gene4"/>
    </source>
</evidence>
<keyword evidence="11" id="KW-1185">Reference proteome</keyword>
<evidence type="ECO:0000256" key="2">
    <source>
        <dbReference type="ARBA" id="ARBA00008370"/>
    </source>
</evidence>
<evidence type="ECO:0000256" key="4">
    <source>
        <dbReference type="ARBA" id="ARBA00022692"/>
    </source>
</evidence>
<evidence type="ECO:0000256" key="10">
    <source>
        <dbReference type="SAM" id="Phobius"/>
    </source>
</evidence>
<comment type="similarity">
    <text evidence="2">Belongs to the COX16 family.</text>
</comment>
<dbReference type="AlphaFoldDB" id="A0A1I8BEI7"/>
<organism evidence="11 12">
    <name type="scientific">Meloidogyne hapla</name>
    <name type="common">Root-knot nematode worm</name>
    <dbReference type="NCBI Taxonomy" id="6305"/>
    <lineage>
        <taxon>Eukaryota</taxon>
        <taxon>Metazoa</taxon>
        <taxon>Ecdysozoa</taxon>
        <taxon>Nematoda</taxon>
        <taxon>Chromadorea</taxon>
        <taxon>Rhabditida</taxon>
        <taxon>Tylenchina</taxon>
        <taxon>Tylenchomorpha</taxon>
        <taxon>Tylenchoidea</taxon>
        <taxon>Meloidogynidae</taxon>
        <taxon>Meloidogyninae</taxon>
        <taxon>Meloidogyne</taxon>
    </lineage>
</organism>
<protein>
    <recommendedName>
        <fullName evidence="3">Cytochrome c oxidase assembly protein COX16 homolog, mitochondrial</fullName>
    </recommendedName>
</protein>
<feature type="compositionally biased region" description="Basic and acidic residues" evidence="9">
    <location>
        <begin position="82"/>
        <end position="113"/>
    </location>
</feature>
<evidence type="ECO:0000313" key="11">
    <source>
        <dbReference type="Proteomes" id="UP000095281"/>
    </source>
</evidence>
<dbReference type="GO" id="GO:0005743">
    <property type="term" value="C:mitochondrial inner membrane"/>
    <property type="evidence" value="ECO:0007669"/>
    <property type="project" value="UniProtKB-SubCell"/>
</dbReference>
<evidence type="ECO:0000256" key="8">
    <source>
        <dbReference type="ARBA" id="ARBA00023136"/>
    </source>
</evidence>
<name>A0A1I8BEI7_MELHA</name>
<proteinExistence type="inferred from homology"/>
<comment type="subcellular location">
    <subcellularLocation>
        <location evidence="1">Mitochondrion inner membrane</location>
        <topology evidence="1">Single-pass membrane protein</topology>
    </subcellularLocation>
</comment>
<keyword evidence="7" id="KW-0496">Mitochondrion</keyword>
<keyword evidence="6 10" id="KW-1133">Transmembrane helix</keyword>
<dbReference type="PANTHER" id="PTHR17130">
    <property type="entry name" value="MITOCHONDRIAL OUTER MEMBRANE PROTEIN 25"/>
    <property type="match status" value="1"/>
</dbReference>
<dbReference type="InterPro" id="IPR020164">
    <property type="entry name" value="Cyt_c_Oxase_assmbl_COX16"/>
</dbReference>
<feature type="transmembrane region" description="Helical" evidence="10">
    <location>
        <begin position="6"/>
        <end position="27"/>
    </location>
</feature>
<dbReference type="Proteomes" id="UP000095281">
    <property type="component" value="Unplaced"/>
</dbReference>